<dbReference type="SMART" id="SM00355">
    <property type="entry name" value="ZnF_C2H2"/>
    <property type="match status" value="3"/>
</dbReference>
<dbReference type="EMBL" id="JADCUA010000004">
    <property type="protein sequence ID" value="KAH9840837.1"/>
    <property type="molecule type" value="Genomic_DNA"/>
</dbReference>
<dbReference type="InterPro" id="IPR013087">
    <property type="entry name" value="Znf_C2H2_type"/>
</dbReference>
<evidence type="ECO:0000313" key="4">
    <source>
        <dbReference type="Proteomes" id="UP000814176"/>
    </source>
</evidence>
<evidence type="ECO:0000313" key="3">
    <source>
        <dbReference type="EMBL" id="KAH9840837.1"/>
    </source>
</evidence>
<evidence type="ECO:0000259" key="2">
    <source>
        <dbReference type="PROSITE" id="PS00028"/>
    </source>
</evidence>
<gene>
    <name evidence="3" type="ORF">C8Q71DRAFT_741581</name>
</gene>
<keyword evidence="4" id="KW-1185">Reference proteome</keyword>
<sequence>MMFPAFLTIPYDIGYSPADRRCLLDAFADLVDSSAELSPEVEGILHDVRAFVLSRVYAAPPSIGSPLARSLTTEDHNGDISGLDNHAEETSSEGKICHFNGCHGAFEDTTTAGITNHLLENHFKDNRTSWETSDERVHCLWRDCRCRGTLKKRSLARHIGTTHLKTTEVPCDVPGCGAVLSREDGRKRHMRTVHGTAGTPQD</sequence>
<evidence type="ECO:0000256" key="1">
    <source>
        <dbReference type="SAM" id="MobiDB-lite"/>
    </source>
</evidence>
<protein>
    <recommendedName>
        <fullName evidence="2">C2H2-type domain-containing protein</fullName>
    </recommendedName>
</protein>
<comment type="caution">
    <text evidence="3">The sequence shown here is derived from an EMBL/GenBank/DDBJ whole genome shotgun (WGS) entry which is preliminary data.</text>
</comment>
<dbReference type="GeneID" id="72003555"/>
<proteinExistence type="predicted"/>
<reference evidence="3 4" key="1">
    <citation type="journal article" date="2021" name="Environ. Microbiol.">
        <title>Gene family expansions and transcriptome signatures uncover fungal adaptations to wood decay.</title>
        <authorList>
            <person name="Hage H."/>
            <person name="Miyauchi S."/>
            <person name="Viragh M."/>
            <person name="Drula E."/>
            <person name="Min B."/>
            <person name="Chaduli D."/>
            <person name="Navarro D."/>
            <person name="Favel A."/>
            <person name="Norest M."/>
            <person name="Lesage-Meessen L."/>
            <person name="Balint B."/>
            <person name="Merenyi Z."/>
            <person name="de Eugenio L."/>
            <person name="Morin E."/>
            <person name="Martinez A.T."/>
            <person name="Baldrian P."/>
            <person name="Stursova M."/>
            <person name="Martinez M.J."/>
            <person name="Novotny C."/>
            <person name="Magnuson J.K."/>
            <person name="Spatafora J.W."/>
            <person name="Maurice S."/>
            <person name="Pangilinan J."/>
            <person name="Andreopoulos W."/>
            <person name="LaButti K."/>
            <person name="Hundley H."/>
            <person name="Na H."/>
            <person name="Kuo A."/>
            <person name="Barry K."/>
            <person name="Lipzen A."/>
            <person name="Henrissat B."/>
            <person name="Riley R."/>
            <person name="Ahrendt S."/>
            <person name="Nagy L.G."/>
            <person name="Grigoriev I.V."/>
            <person name="Martin F."/>
            <person name="Rosso M.N."/>
        </authorList>
    </citation>
    <scope>NUCLEOTIDE SEQUENCE [LARGE SCALE GENOMIC DNA]</scope>
    <source>
        <strain evidence="3 4">CIRM-BRFM 1785</strain>
    </source>
</reference>
<dbReference type="RefSeq" id="XP_047782303.1">
    <property type="nucleotide sequence ID" value="XM_047922823.1"/>
</dbReference>
<feature type="domain" description="C2H2-type" evidence="2">
    <location>
        <begin position="171"/>
        <end position="194"/>
    </location>
</feature>
<accession>A0ABQ8KR21</accession>
<dbReference type="Proteomes" id="UP000814176">
    <property type="component" value="Unassembled WGS sequence"/>
</dbReference>
<organism evidence="3 4">
    <name type="scientific">Rhodofomes roseus</name>
    <dbReference type="NCBI Taxonomy" id="34475"/>
    <lineage>
        <taxon>Eukaryota</taxon>
        <taxon>Fungi</taxon>
        <taxon>Dikarya</taxon>
        <taxon>Basidiomycota</taxon>
        <taxon>Agaricomycotina</taxon>
        <taxon>Agaricomycetes</taxon>
        <taxon>Polyporales</taxon>
        <taxon>Rhodofomes</taxon>
    </lineage>
</organism>
<dbReference type="Gene3D" id="3.30.160.60">
    <property type="entry name" value="Classic Zinc Finger"/>
    <property type="match status" value="1"/>
</dbReference>
<dbReference type="PROSITE" id="PS00028">
    <property type="entry name" value="ZINC_FINGER_C2H2_1"/>
    <property type="match status" value="1"/>
</dbReference>
<name>A0ABQ8KR21_9APHY</name>
<feature type="region of interest" description="Disordered" evidence="1">
    <location>
        <begin position="68"/>
        <end position="87"/>
    </location>
</feature>